<keyword evidence="9" id="KW-0560">Oxidoreductase</keyword>
<dbReference type="GO" id="GO:0009636">
    <property type="term" value="P:response to toxic substance"/>
    <property type="evidence" value="ECO:0007669"/>
    <property type="project" value="UniProtKB-KW"/>
</dbReference>
<comment type="catalytic activity">
    <reaction evidence="12">
        <text>3 propionate 3-nitronate + 3 O2 + H2O = 3 3-oxopropanoate + 2 nitrate + nitrite + H2O2 + 3 H(+)</text>
        <dbReference type="Rhea" id="RHEA:57332"/>
        <dbReference type="ChEBI" id="CHEBI:15377"/>
        <dbReference type="ChEBI" id="CHEBI:15378"/>
        <dbReference type="ChEBI" id="CHEBI:15379"/>
        <dbReference type="ChEBI" id="CHEBI:16240"/>
        <dbReference type="ChEBI" id="CHEBI:16301"/>
        <dbReference type="ChEBI" id="CHEBI:17632"/>
        <dbReference type="ChEBI" id="CHEBI:33190"/>
        <dbReference type="ChEBI" id="CHEBI:136067"/>
    </reaction>
</comment>
<gene>
    <name evidence="13" type="ORF">BHE18_16540</name>
</gene>
<comment type="caution">
    <text evidence="13">The sequence shown here is derived from an EMBL/GenBank/DDBJ whole genome shotgun (WGS) entry which is preliminary data.</text>
</comment>
<dbReference type="EMBL" id="MINN01000128">
    <property type="protein sequence ID" value="OIU68537.1"/>
    <property type="molecule type" value="Genomic_DNA"/>
</dbReference>
<dbReference type="InterPro" id="IPR013785">
    <property type="entry name" value="Aldolase_TIM"/>
</dbReference>
<dbReference type="PANTHER" id="PTHR42747">
    <property type="entry name" value="NITRONATE MONOOXYGENASE-RELATED"/>
    <property type="match status" value="1"/>
</dbReference>
<dbReference type="Gene3D" id="3.20.20.70">
    <property type="entry name" value="Aldolase class I"/>
    <property type="match status" value="1"/>
</dbReference>
<accession>A0A1J6WRS6</accession>
<comment type="similarity">
    <text evidence="3">Belongs to the nitronate monooxygenase family. NMO class I subfamily.</text>
</comment>
<evidence type="ECO:0000256" key="1">
    <source>
        <dbReference type="ARBA" id="ARBA00001917"/>
    </source>
</evidence>
<evidence type="ECO:0000313" key="14">
    <source>
        <dbReference type="Proteomes" id="UP000182062"/>
    </source>
</evidence>
<keyword evidence="5" id="KW-0216">Detoxification</keyword>
<keyword evidence="7" id="KW-0288">FMN</keyword>
<evidence type="ECO:0000256" key="11">
    <source>
        <dbReference type="ARBA" id="ARBA00031155"/>
    </source>
</evidence>
<evidence type="ECO:0000256" key="3">
    <source>
        <dbReference type="ARBA" id="ARBA00009881"/>
    </source>
</evidence>
<name>A0A1J6WRS6_9BACI</name>
<dbReference type="AlphaFoldDB" id="A0A1J6WRS6"/>
<evidence type="ECO:0000256" key="4">
    <source>
        <dbReference type="ARBA" id="ARBA00013457"/>
    </source>
</evidence>
<dbReference type="SUPFAM" id="SSF51412">
    <property type="entry name" value="Inosine monophosphate dehydrogenase (IMPDH)"/>
    <property type="match status" value="1"/>
</dbReference>
<dbReference type="InterPro" id="IPR004136">
    <property type="entry name" value="NMO"/>
</dbReference>
<dbReference type="OrthoDB" id="9778912at2"/>
<dbReference type="FunFam" id="3.20.20.70:FF:000154">
    <property type="entry name" value="Probable nitronate monooxygenase"/>
    <property type="match status" value="1"/>
</dbReference>
<evidence type="ECO:0000313" key="13">
    <source>
        <dbReference type="EMBL" id="OIU68537.1"/>
    </source>
</evidence>
<evidence type="ECO:0000256" key="7">
    <source>
        <dbReference type="ARBA" id="ARBA00022643"/>
    </source>
</evidence>
<proteinExistence type="inferred from homology"/>
<keyword evidence="8" id="KW-0547">Nucleotide-binding</keyword>
<dbReference type="RefSeq" id="WP_071619964.1">
    <property type="nucleotide sequence ID" value="NZ_MINN01000128.1"/>
</dbReference>
<dbReference type="GO" id="GO:0018580">
    <property type="term" value="F:nitronate monooxygenase activity"/>
    <property type="evidence" value="ECO:0007669"/>
    <property type="project" value="InterPro"/>
</dbReference>
<evidence type="ECO:0000256" key="9">
    <source>
        <dbReference type="ARBA" id="ARBA00023002"/>
    </source>
</evidence>
<evidence type="ECO:0000256" key="8">
    <source>
        <dbReference type="ARBA" id="ARBA00022741"/>
    </source>
</evidence>
<reference evidence="13 14" key="1">
    <citation type="submission" date="2016-09" db="EMBL/GenBank/DDBJ databases">
        <title>Bacillus aquimaris SAMM genome sequence reveals colonization and biosurfactant production capacities.</title>
        <authorList>
            <person name="Waghmode S.R."/>
            <person name="Suryavanshi M.V."/>
        </authorList>
    </citation>
    <scope>NUCLEOTIDE SEQUENCE [LARGE SCALE GENOMIC DNA]</scope>
    <source>
        <strain evidence="13 14">SAMM</strain>
    </source>
</reference>
<comment type="function">
    <text evidence="2">Nitronate monooxygenase that uses molecular oxygen to catalyze the oxidative denitrification of alkyl nitronates. Acts on propionate 3-nitronate (P3N), the presumed physiological substrate. Probably functions in the detoxification of P3N, a metabolic poison produced by plants and fungi as a defense mechanism.</text>
</comment>
<evidence type="ECO:0000256" key="12">
    <source>
        <dbReference type="ARBA" id="ARBA00049401"/>
    </source>
</evidence>
<dbReference type="CDD" id="cd04730">
    <property type="entry name" value="NPD_like"/>
    <property type="match status" value="1"/>
</dbReference>
<keyword evidence="6" id="KW-0285">Flavoprotein</keyword>
<keyword evidence="14" id="KW-1185">Reference proteome</keyword>
<evidence type="ECO:0000256" key="5">
    <source>
        <dbReference type="ARBA" id="ARBA00022575"/>
    </source>
</evidence>
<keyword evidence="10 13" id="KW-0503">Monooxygenase</keyword>
<dbReference type="Proteomes" id="UP000182062">
    <property type="component" value="Unassembled WGS sequence"/>
</dbReference>
<organism evidence="13 14">
    <name type="scientific">Rossellomorea aquimaris</name>
    <dbReference type="NCBI Taxonomy" id="189382"/>
    <lineage>
        <taxon>Bacteria</taxon>
        <taxon>Bacillati</taxon>
        <taxon>Bacillota</taxon>
        <taxon>Bacilli</taxon>
        <taxon>Bacillales</taxon>
        <taxon>Bacillaceae</taxon>
        <taxon>Rossellomorea</taxon>
    </lineage>
</organism>
<dbReference type="PANTHER" id="PTHR42747:SF3">
    <property type="entry name" value="NITRONATE MONOOXYGENASE-RELATED"/>
    <property type="match status" value="1"/>
</dbReference>
<sequence>MNDLMKLLSIKKPIIQAPMAGGAVTPRLAAAVSNAGGLGSIASGYLNPDVLETQLLEMKQQTDRPFQVNLFVPKHEKALEEEQVQRWKGIIPHSDKARPFASIQDDWQDFYQKVDLLLKHQVEICSFTFDLPPEDAVKKLKGAGCILLGTACSAEEAILMEERGMDAVVLQGVEAGGHQGASLPESKPVELPTLITETVGRIGIPVVAAGGITDEKGVREALELGAQCVQAGTAFLVCKESAAHPVHKQQIFNASASDTRLTKVFSGKEARGIVNAWIKENEHREQDALPYPYLNTLTKPMRQEAAKQNDPSRMSLWAGQGVGQLNSEMSVEELMEQLWKSKQN</sequence>
<evidence type="ECO:0000256" key="6">
    <source>
        <dbReference type="ARBA" id="ARBA00022630"/>
    </source>
</evidence>
<protein>
    <recommendedName>
        <fullName evidence="4">Probable nitronate monooxygenase</fullName>
    </recommendedName>
    <alternativeName>
        <fullName evidence="11">Propionate 3-nitronate monooxygenase</fullName>
    </alternativeName>
</protein>
<evidence type="ECO:0000256" key="10">
    <source>
        <dbReference type="ARBA" id="ARBA00023033"/>
    </source>
</evidence>
<comment type="cofactor">
    <cofactor evidence="1">
        <name>FMN</name>
        <dbReference type="ChEBI" id="CHEBI:58210"/>
    </cofactor>
</comment>
<evidence type="ECO:0000256" key="2">
    <source>
        <dbReference type="ARBA" id="ARBA00003535"/>
    </source>
</evidence>
<dbReference type="Pfam" id="PF03060">
    <property type="entry name" value="NMO"/>
    <property type="match status" value="1"/>
</dbReference>
<dbReference type="GO" id="GO:0000166">
    <property type="term" value="F:nucleotide binding"/>
    <property type="evidence" value="ECO:0007669"/>
    <property type="project" value="UniProtKB-KW"/>
</dbReference>